<dbReference type="GO" id="GO:0030686">
    <property type="term" value="C:90S preribosome"/>
    <property type="evidence" value="ECO:0007669"/>
    <property type="project" value="InterPro"/>
</dbReference>
<protein>
    <recommendedName>
        <fullName evidence="3">Ribosome biogenesis protein SLX9</fullName>
    </recommendedName>
</protein>
<evidence type="ECO:0000313" key="7">
    <source>
        <dbReference type="Proteomes" id="UP000809789"/>
    </source>
</evidence>
<evidence type="ECO:0000313" key="6">
    <source>
        <dbReference type="EMBL" id="KAG8623727.1"/>
    </source>
</evidence>
<dbReference type="GO" id="GO:0000462">
    <property type="term" value="P:maturation of SSU-rRNA from tricistronic rRNA transcript (SSU-rRNA, 5.8S rRNA, LSU-rRNA)"/>
    <property type="evidence" value="ECO:0007669"/>
    <property type="project" value="InterPro"/>
</dbReference>
<dbReference type="EMBL" id="JAESVG020000010">
    <property type="protein sequence ID" value="KAG8623727.1"/>
    <property type="molecule type" value="Genomic_DNA"/>
</dbReference>
<comment type="subcellular location">
    <subcellularLocation>
        <location evidence="1">Nucleus</location>
        <location evidence="1">Nucleolus</location>
    </subcellularLocation>
</comment>
<dbReference type="InterPro" id="IPR028160">
    <property type="entry name" value="Slx9-like"/>
</dbReference>
<proteinExistence type="inferred from homology"/>
<sequence length="222" mass="24474">MAPIRKNARTRMRAKAIPKTSNSTARNAQFQDIEQVEAGIASDNNPFSSFGANKKDRQRMRHSALLHRISKTAPGAQVKKRRRPNKKLAADLDGLLGALPDIPDAAQAGNNEADEWEGISGDEDENSVKLPSDLGRIARVRRRKGNTTAKMEMKSIKSRPGAMKKKAQLEKAEKDRFAKNMAQMAPVTHGADAQVQSADRWSSLRSFIGQTMQQSPLFKSPA</sequence>
<feature type="region of interest" description="Disordered" evidence="5">
    <location>
        <begin position="1"/>
        <end position="62"/>
    </location>
</feature>
<feature type="compositionally biased region" description="Polar residues" evidence="5">
    <location>
        <begin position="19"/>
        <end position="32"/>
    </location>
</feature>
<feature type="compositionally biased region" description="Polar residues" evidence="5">
    <location>
        <begin position="42"/>
        <end position="51"/>
    </location>
</feature>
<comment type="similarity">
    <text evidence="2">Belongs to the SLX9 family.</text>
</comment>
<dbReference type="Pfam" id="PF15341">
    <property type="entry name" value="SLX9"/>
    <property type="match status" value="1"/>
</dbReference>
<evidence type="ECO:0000256" key="4">
    <source>
        <dbReference type="ARBA" id="ARBA00023242"/>
    </source>
</evidence>
<name>A0A8K0KUH4_9PEZI</name>
<organism evidence="6 7">
    <name type="scientific">Elsinoe batatas</name>
    <dbReference type="NCBI Taxonomy" id="2601811"/>
    <lineage>
        <taxon>Eukaryota</taxon>
        <taxon>Fungi</taxon>
        <taxon>Dikarya</taxon>
        <taxon>Ascomycota</taxon>
        <taxon>Pezizomycotina</taxon>
        <taxon>Dothideomycetes</taxon>
        <taxon>Dothideomycetidae</taxon>
        <taxon>Myriangiales</taxon>
        <taxon>Elsinoaceae</taxon>
        <taxon>Elsinoe</taxon>
    </lineage>
</organism>
<accession>A0A8K0KUH4</accession>
<dbReference type="Proteomes" id="UP000809789">
    <property type="component" value="Unassembled WGS sequence"/>
</dbReference>
<reference evidence="6" key="1">
    <citation type="submission" date="2021-07" db="EMBL/GenBank/DDBJ databases">
        <title>Elsinoe batatas strain:CRI-CJ2 Genome sequencing and assembly.</title>
        <authorList>
            <person name="Huang L."/>
        </authorList>
    </citation>
    <scope>NUCLEOTIDE SEQUENCE</scope>
    <source>
        <strain evidence="6">CRI-CJ2</strain>
    </source>
</reference>
<evidence type="ECO:0000256" key="2">
    <source>
        <dbReference type="ARBA" id="ARBA00011022"/>
    </source>
</evidence>
<keyword evidence="7" id="KW-1185">Reference proteome</keyword>
<feature type="compositionally biased region" description="Basic residues" evidence="5">
    <location>
        <begin position="1"/>
        <end position="16"/>
    </location>
</feature>
<dbReference type="GO" id="GO:0030688">
    <property type="term" value="C:preribosome, small subunit precursor"/>
    <property type="evidence" value="ECO:0007669"/>
    <property type="project" value="InterPro"/>
</dbReference>
<comment type="caution">
    <text evidence="6">The sequence shown here is derived from an EMBL/GenBank/DDBJ whole genome shotgun (WGS) entry which is preliminary data.</text>
</comment>
<dbReference type="GO" id="GO:0005730">
    <property type="term" value="C:nucleolus"/>
    <property type="evidence" value="ECO:0007669"/>
    <property type="project" value="UniProtKB-SubCell"/>
</dbReference>
<evidence type="ECO:0000256" key="1">
    <source>
        <dbReference type="ARBA" id="ARBA00004604"/>
    </source>
</evidence>
<dbReference type="AlphaFoldDB" id="A0A8K0KUH4"/>
<evidence type="ECO:0000256" key="5">
    <source>
        <dbReference type="SAM" id="MobiDB-lite"/>
    </source>
</evidence>
<dbReference type="OrthoDB" id="5429132at2759"/>
<gene>
    <name evidence="6" type="ORF">KVT40_008703</name>
</gene>
<evidence type="ECO:0000256" key="3">
    <source>
        <dbReference type="ARBA" id="ARBA00021321"/>
    </source>
</evidence>
<keyword evidence="4" id="KW-0539">Nucleus</keyword>